<dbReference type="InterPro" id="IPR058625">
    <property type="entry name" value="MdtA-like_BSH"/>
</dbReference>
<dbReference type="Gene3D" id="1.10.287.470">
    <property type="entry name" value="Helix hairpin bin"/>
    <property type="match status" value="1"/>
</dbReference>
<sequence length="141" mass="15889">MKKLFSLIATLLVLALAIFIGRTLWVHYMETPWTRDGRVRADIINVAAEVAGTVIDVPVRDNQQVKKGDLLMQIDPEHYRIAVKEAEALLASRKATWEMRKLNAKRRADMDNLVVSTENRDDASNIATSALADYQLAQARL</sequence>
<dbReference type="PANTHER" id="PTHR30367">
    <property type="entry name" value="P-HYDROXYBENZOIC ACID EFFLUX PUMP SUBUNIT AAEA-RELATED"/>
    <property type="match status" value="1"/>
</dbReference>
<dbReference type="InterPro" id="IPR050393">
    <property type="entry name" value="MFP_Efflux_Pump"/>
</dbReference>
<feature type="non-terminal residue" evidence="3">
    <location>
        <position position="141"/>
    </location>
</feature>
<gene>
    <name evidence="3" type="ORF">ALP84_100878</name>
</gene>
<dbReference type="Proteomes" id="UP000278332">
    <property type="component" value="Unassembled WGS sequence"/>
</dbReference>
<evidence type="ECO:0000313" key="3">
    <source>
        <dbReference type="EMBL" id="RMR58831.1"/>
    </source>
</evidence>
<accession>A0A3M4W401</accession>
<comment type="caution">
    <text evidence="3">The sequence shown here is derived from an EMBL/GenBank/DDBJ whole genome shotgun (WGS) entry which is preliminary data.</text>
</comment>
<proteinExistence type="inferred from homology"/>
<name>A0A3M4W401_PSECI</name>
<feature type="domain" description="Multidrug resistance protein MdtA-like barrel-sandwich hybrid" evidence="2">
    <location>
        <begin position="43"/>
        <end position="83"/>
    </location>
</feature>
<evidence type="ECO:0000256" key="1">
    <source>
        <dbReference type="ARBA" id="ARBA00009477"/>
    </source>
</evidence>
<dbReference type="Pfam" id="PF25917">
    <property type="entry name" value="BSH_RND"/>
    <property type="match status" value="1"/>
</dbReference>
<dbReference type="Gene3D" id="2.40.50.100">
    <property type="match status" value="1"/>
</dbReference>
<evidence type="ECO:0000313" key="4">
    <source>
        <dbReference type="Proteomes" id="UP000278332"/>
    </source>
</evidence>
<dbReference type="AlphaFoldDB" id="A0A3M4W401"/>
<dbReference type="PANTHER" id="PTHR30367:SF12">
    <property type="entry name" value="P-HYDROXYBENZOIC ACID EFFLUX PUMP SUBUNIT AAEA"/>
    <property type="match status" value="1"/>
</dbReference>
<evidence type="ECO:0000259" key="2">
    <source>
        <dbReference type="Pfam" id="PF25917"/>
    </source>
</evidence>
<reference evidence="3 4" key="1">
    <citation type="submission" date="2018-08" db="EMBL/GenBank/DDBJ databases">
        <title>Recombination of ecologically and evolutionarily significant loci maintains genetic cohesion in the Pseudomonas syringae species complex.</title>
        <authorList>
            <person name="Dillon M."/>
            <person name="Thakur S."/>
            <person name="Almeida R.N.D."/>
            <person name="Weir B.S."/>
            <person name="Guttman D.S."/>
        </authorList>
    </citation>
    <scope>NUCLEOTIDE SEQUENCE [LARGE SCALE GENOMIC DNA]</scope>
    <source>
        <strain evidence="3 4">ICMP 6917</strain>
    </source>
</reference>
<protein>
    <submittedName>
        <fullName evidence="3">HlyD family secretion protein</fullName>
    </submittedName>
</protein>
<comment type="similarity">
    <text evidence="1">Belongs to the membrane fusion protein (MFP) (TC 8.A.1) family.</text>
</comment>
<organism evidence="3 4">
    <name type="scientific">Pseudomonas cichorii</name>
    <dbReference type="NCBI Taxonomy" id="36746"/>
    <lineage>
        <taxon>Bacteria</taxon>
        <taxon>Pseudomonadati</taxon>
        <taxon>Pseudomonadota</taxon>
        <taxon>Gammaproteobacteria</taxon>
        <taxon>Pseudomonadales</taxon>
        <taxon>Pseudomonadaceae</taxon>
        <taxon>Pseudomonas</taxon>
    </lineage>
</organism>
<dbReference type="EMBL" id="RBRY01000064">
    <property type="protein sequence ID" value="RMR58831.1"/>
    <property type="molecule type" value="Genomic_DNA"/>
</dbReference>
<dbReference type="SUPFAM" id="SSF111369">
    <property type="entry name" value="HlyD-like secretion proteins"/>
    <property type="match status" value="1"/>
</dbReference>
<dbReference type="RefSeq" id="WP_147471851.1">
    <property type="nucleotide sequence ID" value="NZ_RBRY01000064.1"/>
</dbReference>